<sequence>MLELRNIDCIRGARTLFSGLDLRLQPGQLLRVQGANGAGKTSLLRLICGLLAPARGEVLWRGERLADLREEFGRELVYIGHAAALKDDLSALENLRTAALLGGHAATPAAARAALASAGLGGRETTPARLLSQGQRRRLALARLLIGAPPLWVLDEPFDALDSSALQWLRELIAGHLGRGGIVVLSSHQEVALDTGLAPMVVAL</sequence>
<evidence type="ECO:0000256" key="7">
    <source>
        <dbReference type="ARBA" id="ARBA00023136"/>
    </source>
</evidence>
<dbReference type="NCBIfam" id="TIGR01189">
    <property type="entry name" value="ccmA"/>
    <property type="match status" value="1"/>
</dbReference>
<dbReference type="EMBL" id="SHKP01000004">
    <property type="protein sequence ID" value="RZU03089.1"/>
    <property type="molecule type" value="Genomic_DNA"/>
</dbReference>
<dbReference type="PANTHER" id="PTHR43499:SF1">
    <property type="entry name" value="ABC TRANSPORTER I FAMILY MEMBER 1"/>
    <property type="match status" value="1"/>
</dbReference>
<evidence type="ECO:0000256" key="5">
    <source>
        <dbReference type="ARBA" id="ARBA00022840"/>
    </source>
</evidence>
<dbReference type="PANTHER" id="PTHR43499">
    <property type="entry name" value="ABC TRANSPORTER I FAMILY MEMBER 1"/>
    <property type="match status" value="1"/>
</dbReference>
<organism evidence="9 10">
    <name type="scientific">Rivibacter subsaxonicus</name>
    <dbReference type="NCBI Taxonomy" id="457575"/>
    <lineage>
        <taxon>Bacteria</taxon>
        <taxon>Pseudomonadati</taxon>
        <taxon>Pseudomonadota</taxon>
        <taxon>Betaproteobacteria</taxon>
        <taxon>Burkholderiales</taxon>
        <taxon>Rivibacter</taxon>
    </lineage>
</organism>
<proteinExistence type="predicted"/>
<dbReference type="InterPro" id="IPR003439">
    <property type="entry name" value="ABC_transporter-like_ATP-bd"/>
</dbReference>
<accession>A0A4Q7W2V4</accession>
<dbReference type="GO" id="GO:0005524">
    <property type="term" value="F:ATP binding"/>
    <property type="evidence" value="ECO:0007669"/>
    <property type="project" value="UniProtKB-KW"/>
</dbReference>
<protein>
    <submittedName>
        <fullName evidence="9">Heme exporter protein A</fullName>
    </submittedName>
</protein>
<keyword evidence="7" id="KW-0472">Membrane</keyword>
<dbReference type="PROSITE" id="PS50893">
    <property type="entry name" value="ABC_TRANSPORTER_2"/>
    <property type="match status" value="1"/>
</dbReference>
<dbReference type="InterPro" id="IPR003593">
    <property type="entry name" value="AAA+_ATPase"/>
</dbReference>
<dbReference type="GO" id="GO:0022857">
    <property type="term" value="F:transmembrane transporter activity"/>
    <property type="evidence" value="ECO:0007669"/>
    <property type="project" value="InterPro"/>
</dbReference>
<dbReference type="Pfam" id="PF00005">
    <property type="entry name" value="ABC_tran"/>
    <property type="match status" value="1"/>
</dbReference>
<dbReference type="InterPro" id="IPR027417">
    <property type="entry name" value="P-loop_NTPase"/>
</dbReference>
<comment type="caution">
    <text evidence="9">The sequence shown here is derived from an EMBL/GenBank/DDBJ whole genome shotgun (WGS) entry which is preliminary data.</text>
</comment>
<keyword evidence="4" id="KW-0201">Cytochrome c-type biogenesis</keyword>
<dbReference type="RefSeq" id="WP_130430795.1">
    <property type="nucleotide sequence ID" value="NZ_SHKP01000004.1"/>
</dbReference>
<gene>
    <name evidence="9" type="ORF">EV670_1122</name>
</gene>
<evidence type="ECO:0000256" key="3">
    <source>
        <dbReference type="ARBA" id="ARBA00022741"/>
    </source>
</evidence>
<dbReference type="SUPFAM" id="SSF52540">
    <property type="entry name" value="P-loop containing nucleoside triphosphate hydrolases"/>
    <property type="match status" value="1"/>
</dbReference>
<feature type="domain" description="ABC transporter" evidence="8">
    <location>
        <begin position="2"/>
        <end position="204"/>
    </location>
</feature>
<dbReference type="OrthoDB" id="9800654at2"/>
<name>A0A4Q7W2V4_9BURK</name>
<evidence type="ECO:0000256" key="1">
    <source>
        <dbReference type="ARBA" id="ARBA00022448"/>
    </source>
</evidence>
<keyword evidence="5" id="KW-0067">ATP-binding</keyword>
<dbReference type="Proteomes" id="UP000293671">
    <property type="component" value="Unassembled WGS sequence"/>
</dbReference>
<evidence type="ECO:0000256" key="6">
    <source>
        <dbReference type="ARBA" id="ARBA00022967"/>
    </source>
</evidence>
<dbReference type="AlphaFoldDB" id="A0A4Q7W2V4"/>
<evidence type="ECO:0000313" key="9">
    <source>
        <dbReference type="EMBL" id="RZU03089.1"/>
    </source>
</evidence>
<evidence type="ECO:0000259" key="8">
    <source>
        <dbReference type="PROSITE" id="PS50893"/>
    </source>
</evidence>
<dbReference type="GO" id="GO:0016887">
    <property type="term" value="F:ATP hydrolysis activity"/>
    <property type="evidence" value="ECO:0007669"/>
    <property type="project" value="InterPro"/>
</dbReference>
<dbReference type="PROSITE" id="PS00211">
    <property type="entry name" value="ABC_TRANSPORTER_1"/>
    <property type="match status" value="1"/>
</dbReference>
<reference evidence="9 10" key="1">
    <citation type="submission" date="2019-02" db="EMBL/GenBank/DDBJ databases">
        <title>Genomic Encyclopedia of Type Strains, Phase IV (KMG-IV): sequencing the most valuable type-strain genomes for metagenomic binning, comparative biology and taxonomic classification.</title>
        <authorList>
            <person name="Goeker M."/>
        </authorList>
    </citation>
    <scope>NUCLEOTIDE SEQUENCE [LARGE SCALE GENOMIC DNA]</scope>
    <source>
        <strain evidence="9 10">DSM 19570</strain>
    </source>
</reference>
<dbReference type="NCBIfam" id="NF010061">
    <property type="entry name" value="PRK13538.1"/>
    <property type="match status" value="1"/>
</dbReference>
<keyword evidence="2" id="KW-1003">Cell membrane</keyword>
<keyword evidence="1" id="KW-0813">Transport</keyword>
<evidence type="ECO:0000313" key="10">
    <source>
        <dbReference type="Proteomes" id="UP000293671"/>
    </source>
</evidence>
<keyword evidence="10" id="KW-1185">Reference proteome</keyword>
<dbReference type="InterPro" id="IPR005895">
    <property type="entry name" value="ABC_transptr_haem_export_CcmA"/>
</dbReference>
<dbReference type="SMART" id="SM00382">
    <property type="entry name" value="AAA"/>
    <property type="match status" value="1"/>
</dbReference>
<dbReference type="Gene3D" id="3.40.50.300">
    <property type="entry name" value="P-loop containing nucleotide triphosphate hydrolases"/>
    <property type="match status" value="1"/>
</dbReference>
<keyword evidence="3" id="KW-0547">Nucleotide-binding</keyword>
<evidence type="ECO:0000256" key="2">
    <source>
        <dbReference type="ARBA" id="ARBA00022475"/>
    </source>
</evidence>
<dbReference type="GO" id="GO:0017004">
    <property type="term" value="P:cytochrome complex assembly"/>
    <property type="evidence" value="ECO:0007669"/>
    <property type="project" value="UniProtKB-KW"/>
</dbReference>
<dbReference type="InterPro" id="IPR017871">
    <property type="entry name" value="ABC_transporter-like_CS"/>
</dbReference>
<keyword evidence="6" id="KW-1278">Translocase</keyword>
<evidence type="ECO:0000256" key="4">
    <source>
        <dbReference type="ARBA" id="ARBA00022748"/>
    </source>
</evidence>